<dbReference type="GO" id="GO:0005975">
    <property type="term" value="P:carbohydrate metabolic process"/>
    <property type="evidence" value="ECO:0007669"/>
    <property type="project" value="InterPro"/>
</dbReference>
<dbReference type="PRINTS" id="PR00740">
    <property type="entry name" value="GLHYDRLASE27"/>
</dbReference>
<proteinExistence type="inferred from homology"/>
<dbReference type="Proteomes" id="UP000094444">
    <property type="component" value="Unassembled WGS sequence"/>
</dbReference>
<dbReference type="FunFam" id="3.20.20.70:FF:000286">
    <property type="entry name" value="Alpha-galactosidase"/>
    <property type="match status" value="1"/>
</dbReference>
<comment type="function">
    <text evidence="2">Hydrolyzes a variety of simple alpha-D-galactoside as well as more complex molecules such as oligosaccharides and polysaccharides.</text>
</comment>
<dbReference type="PROSITE" id="PS00512">
    <property type="entry name" value="ALPHA_GALACTOSIDASE"/>
    <property type="match status" value="1"/>
</dbReference>
<comment type="catalytic activity">
    <reaction evidence="1 8">
        <text>Hydrolysis of terminal, non-reducing alpha-D-galactose residues in alpha-D-galactosides, including galactose oligosaccharides, galactomannans and galactolipids.</text>
        <dbReference type="EC" id="3.2.1.22"/>
    </reaction>
</comment>
<dbReference type="OrthoDB" id="5795902at2759"/>
<evidence type="ECO:0000256" key="8">
    <source>
        <dbReference type="RuleBase" id="RU361168"/>
    </source>
</evidence>
<dbReference type="EMBL" id="MAVT02001950">
    <property type="protein sequence ID" value="POS69860.1"/>
    <property type="molecule type" value="Genomic_DNA"/>
</dbReference>
<comment type="similarity">
    <text evidence="3 8">Belongs to the glycosyl hydrolase 27 family.</text>
</comment>
<keyword evidence="7 8" id="KW-0326">Glycosidase</keyword>
<dbReference type="SUPFAM" id="SSF51445">
    <property type="entry name" value="(Trans)glycosidases"/>
    <property type="match status" value="1"/>
</dbReference>
<dbReference type="PANTHER" id="PTHR11452:SF75">
    <property type="entry name" value="ALPHA-GALACTOSIDASE MEL1"/>
    <property type="match status" value="1"/>
</dbReference>
<keyword evidence="8" id="KW-1015">Disulfide bond</keyword>
<dbReference type="SUPFAM" id="SSF51011">
    <property type="entry name" value="Glycosyl hydrolase domain"/>
    <property type="match status" value="1"/>
</dbReference>
<evidence type="ECO:0000256" key="5">
    <source>
        <dbReference type="ARBA" id="ARBA00022729"/>
    </source>
</evidence>
<gene>
    <name evidence="11" type="ORF">DHEL01_v211745</name>
</gene>
<evidence type="ECO:0000259" key="10">
    <source>
        <dbReference type="Pfam" id="PF17801"/>
    </source>
</evidence>
<dbReference type="InterPro" id="IPR000111">
    <property type="entry name" value="Glyco_hydro_27/36_CS"/>
</dbReference>
<evidence type="ECO:0000256" key="1">
    <source>
        <dbReference type="ARBA" id="ARBA00001255"/>
    </source>
</evidence>
<dbReference type="PANTHER" id="PTHR11452">
    <property type="entry name" value="ALPHA-GALACTOSIDASE/ALPHA-N-ACETYLGALACTOSAMINIDASE"/>
    <property type="match status" value="1"/>
</dbReference>
<accession>A0A2P5HHX8</accession>
<evidence type="ECO:0000256" key="4">
    <source>
        <dbReference type="ARBA" id="ARBA00012755"/>
    </source>
</evidence>
<name>A0A2P5HHX8_DIAHE</name>
<dbReference type="GO" id="GO:0004557">
    <property type="term" value="F:alpha-galactosidase activity"/>
    <property type="evidence" value="ECO:0007669"/>
    <property type="project" value="UniProtKB-EC"/>
</dbReference>
<dbReference type="InterPro" id="IPR002241">
    <property type="entry name" value="Glyco_hydro_27"/>
</dbReference>
<dbReference type="Pfam" id="PF16499">
    <property type="entry name" value="Melibiase_2"/>
    <property type="match status" value="1"/>
</dbReference>
<protein>
    <recommendedName>
        <fullName evidence="4 8">Alpha-galactosidase</fullName>
        <ecNumber evidence="4 8">3.2.1.22</ecNumber>
    </recommendedName>
    <alternativeName>
        <fullName evidence="8">Melibiase</fullName>
    </alternativeName>
</protein>
<dbReference type="Gene3D" id="3.20.20.70">
    <property type="entry name" value="Aldolase class I"/>
    <property type="match status" value="1"/>
</dbReference>
<reference evidence="11" key="1">
    <citation type="submission" date="2017-09" db="EMBL/GenBank/DDBJ databases">
        <title>Polyketide synthases of a Diaporthe helianthi virulent isolate.</title>
        <authorList>
            <person name="Baroncelli R."/>
        </authorList>
    </citation>
    <scope>NUCLEOTIDE SEQUENCE [LARGE SCALE GENOMIC DNA]</scope>
    <source>
        <strain evidence="11">7/96</strain>
    </source>
</reference>
<dbReference type="AlphaFoldDB" id="A0A2P5HHX8"/>
<dbReference type="EC" id="3.2.1.22" evidence="4 8"/>
<evidence type="ECO:0000256" key="9">
    <source>
        <dbReference type="SAM" id="SignalP"/>
    </source>
</evidence>
<evidence type="ECO:0000256" key="6">
    <source>
        <dbReference type="ARBA" id="ARBA00022801"/>
    </source>
</evidence>
<feature type="chain" id="PRO_5015176391" description="Alpha-galactosidase" evidence="9">
    <location>
        <begin position="22"/>
        <end position="434"/>
    </location>
</feature>
<evidence type="ECO:0000256" key="3">
    <source>
        <dbReference type="ARBA" id="ARBA00009743"/>
    </source>
</evidence>
<organism evidence="11 12">
    <name type="scientific">Diaporthe helianthi</name>
    <dbReference type="NCBI Taxonomy" id="158607"/>
    <lineage>
        <taxon>Eukaryota</taxon>
        <taxon>Fungi</taxon>
        <taxon>Dikarya</taxon>
        <taxon>Ascomycota</taxon>
        <taxon>Pezizomycotina</taxon>
        <taxon>Sordariomycetes</taxon>
        <taxon>Sordariomycetidae</taxon>
        <taxon>Diaporthales</taxon>
        <taxon>Diaporthaceae</taxon>
        <taxon>Diaporthe</taxon>
    </lineage>
</organism>
<evidence type="ECO:0000313" key="11">
    <source>
        <dbReference type="EMBL" id="POS69860.1"/>
    </source>
</evidence>
<dbReference type="InterPro" id="IPR017853">
    <property type="entry name" value="GH"/>
</dbReference>
<dbReference type="InParanoid" id="A0A2P5HHX8"/>
<evidence type="ECO:0000256" key="2">
    <source>
        <dbReference type="ARBA" id="ARBA00003969"/>
    </source>
</evidence>
<dbReference type="CDD" id="cd14792">
    <property type="entry name" value="GH27"/>
    <property type="match status" value="1"/>
</dbReference>
<dbReference type="Pfam" id="PF17801">
    <property type="entry name" value="Melibiase_C"/>
    <property type="match status" value="1"/>
</dbReference>
<evidence type="ECO:0000256" key="7">
    <source>
        <dbReference type="ARBA" id="ARBA00023295"/>
    </source>
</evidence>
<dbReference type="InterPro" id="IPR013785">
    <property type="entry name" value="Aldolase_TIM"/>
</dbReference>
<keyword evidence="5 9" id="KW-0732">Signal</keyword>
<keyword evidence="12" id="KW-1185">Reference proteome</keyword>
<evidence type="ECO:0000313" key="12">
    <source>
        <dbReference type="Proteomes" id="UP000094444"/>
    </source>
</evidence>
<dbReference type="InterPro" id="IPR041233">
    <property type="entry name" value="Melibiase_C"/>
</dbReference>
<keyword evidence="6 8" id="KW-0378">Hydrolase</keyword>
<comment type="caution">
    <text evidence="11">The sequence shown here is derived from an EMBL/GenBank/DDBJ whole genome shotgun (WGS) entry which is preliminary data.</text>
</comment>
<feature type="domain" description="Alpha galactosidase C-terminal" evidence="10">
    <location>
        <begin position="350"/>
        <end position="427"/>
    </location>
</feature>
<sequence length="434" mass="48294">MAVARVLYASVTTAIWGLVNSQGNNGTDSENEPLPPNDLALTPPMGWSSWNYFGPDINESIIISTIDFVNSSGLQAAGYQYINIDDGWQRYPGNRSDHPGPLEADPEKFPNGIKYVADYAHSKGLKLGIYSGPGETTCAEFTGTTEGNEDQDAATFASWGVDHLKYDSCCWRGQDAPEELVRGDVRRMALGLRATGRDVVYHACHCGWADIWTWARDEGANHWRMGQDISDDYNYPGFREDYYFDVLDMLTRGENLSLAQYAGPGGWNDYDMLIVGLNGVAPRLVGAGASNIEYRAHFSLWAMVASPLLIGTDVRTLSSFDFETLTNEEIIAINQDPLGIAASVIYEEQDGQLQYWARELEDGSVAVAFLNRGSELALMSLYIQRYLFVEWRSYTVRDLWTHEQQGPLSEPTLSAEVLPHEAKVYRLSPETTTS</sequence>
<dbReference type="Gene3D" id="2.60.40.1180">
    <property type="entry name" value="Golgi alpha-mannosidase II"/>
    <property type="match status" value="1"/>
</dbReference>
<feature type="signal peptide" evidence="9">
    <location>
        <begin position="1"/>
        <end position="21"/>
    </location>
</feature>
<dbReference type="InterPro" id="IPR013780">
    <property type="entry name" value="Glyco_hydro_b"/>
</dbReference>
<dbReference type="STRING" id="158607.A0A2P5HHX8"/>